<evidence type="ECO:0000313" key="2">
    <source>
        <dbReference type="Proteomes" id="UP000821865"/>
    </source>
</evidence>
<accession>A0ACB8DXU5</accession>
<dbReference type="Proteomes" id="UP000821865">
    <property type="component" value="Chromosome 1"/>
</dbReference>
<reference evidence="1" key="1">
    <citation type="submission" date="2020-05" db="EMBL/GenBank/DDBJ databases">
        <title>Large-scale comparative analyses of tick genomes elucidate their genetic diversity and vector capacities.</title>
        <authorList>
            <person name="Jia N."/>
            <person name="Wang J."/>
            <person name="Shi W."/>
            <person name="Du L."/>
            <person name="Sun Y."/>
            <person name="Zhan W."/>
            <person name="Jiang J."/>
            <person name="Wang Q."/>
            <person name="Zhang B."/>
            <person name="Ji P."/>
            <person name="Sakyi L.B."/>
            <person name="Cui X."/>
            <person name="Yuan T."/>
            <person name="Jiang B."/>
            <person name="Yang W."/>
            <person name="Lam T.T.-Y."/>
            <person name="Chang Q."/>
            <person name="Ding S."/>
            <person name="Wang X."/>
            <person name="Zhu J."/>
            <person name="Ruan X."/>
            <person name="Zhao L."/>
            <person name="Wei J."/>
            <person name="Que T."/>
            <person name="Du C."/>
            <person name="Cheng J."/>
            <person name="Dai P."/>
            <person name="Han X."/>
            <person name="Huang E."/>
            <person name="Gao Y."/>
            <person name="Liu J."/>
            <person name="Shao H."/>
            <person name="Ye R."/>
            <person name="Li L."/>
            <person name="Wei W."/>
            <person name="Wang X."/>
            <person name="Wang C."/>
            <person name="Yang T."/>
            <person name="Huo Q."/>
            <person name="Li W."/>
            <person name="Guo W."/>
            <person name="Chen H."/>
            <person name="Zhou L."/>
            <person name="Ni X."/>
            <person name="Tian J."/>
            <person name="Zhou Y."/>
            <person name="Sheng Y."/>
            <person name="Liu T."/>
            <person name="Pan Y."/>
            <person name="Xia L."/>
            <person name="Li J."/>
            <person name="Zhao F."/>
            <person name="Cao W."/>
        </authorList>
    </citation>
    <scope>NUCLEOTIDE SEQUENCE</scope>
    <source>
        <strain evidence="1">Dsil-2018</strain>
    </source>
</reference>
<name>A0ACB8DXU5_DERSI</name>
<protein>
    <submittedName>
        <fullName evidence="1">Uncharacterized protein</fullName>
    </submittedName>
</protein>
<proteinExistence type="predicted"/>
<organism evidence="1 2">
    <name type="scientific">Dermacentor silvarum</name>
    <name type="common">Tick</name>
    <dbReference type="NCBI Taxonomy" id="543639"/>
    <lineage>
        <taxon>Eukaryota</taxon>
        <taxon>Metazoa</taxon>
        <taxon>Ecdysozoa</taxon>
        <taxon>Arthropoda</taxon>
        <taxon>Chelicerata</taxon>
        <taxon>Arachnida</taxon>
        <taxon>Acari</taxon>
        <taxon>Parasitiformes</taxon>
        <taxon>Ixodida</taxon>
        <taxon>Ixodoidea</taxon>
        <taxon>Ixodidae</taxon>
        <taxon>Rhipicephalinae</taxon>
        <taxon>Dermacentor</taxon>
    </lineage>
</organism>
<gene>
    <name evidence="1" type="ORF">HPB49_008193</name>
</gene>
<evidence type="ECO:0000313" key="1">
    <source>
        <dbReference type="EMBL" id="KAH7979100.1"/>
    </source>
</evidence>
<keyword evidence="2" id="KW-1185">Reference proteome</keyword>
<dbReference type="EMBL" id="CM023470">
    <property type="protein sequence ID" value="KAH7979100.1"/>
    <property type="molecule type" value="Genomic_DNA"/>
</dbReference>
<sequence length="111" mass="12762">MAELKMTQYLLEEEQLILKTMKKLQEQLNKLKVEELNLMSAIRNKQSEERSAAPLPQVEKLPDCKTQAEENEEPTNSEEIDLRVDNILSAPMDISSQPRDTSGEEDEEDET</sequence>
<comment type="caution">
    <text evidence="1">The sequence shown here is derived from an EMBL/GenBank/DDBJ whole genome shotgun (WGS) entry which is preliminary data.</text>
</comment>